<evidence type="ECO:0000256" key="8">
    <source>
        <dbReference type="ARBA" id="ARBA00022777"/>
    </source>
</evidence>
<dbReference type="AlphaFoldDB" id="A0AA95K6F6"/>
<name>A0AA95K6F6_9GAMM</name>
<dbReference type="PANTHER" id="PTHR30175:SF3">
    <property type="entry name" value="PTS SYSTEM N-ACETYLMURAMIC ACID-SPECIFIC EIIBC COMPONENT"/>
    <property type="match status" value="1"/>
</dbReference>
<dbReference type="EMBL" id="CP123504">
    <property type="protein sequence ID" value="WGM01432.1"/>
    <property type="molecule type" value="Genomic_DNA"/>
</dbReference>
<dbReference type="GO" id="GO:0009401">
    <property type="term" value="P:phosphoenolpyruvate-dependent sugar phosphotransferase system"/>
    <property type="evidence" value="ECO:0007669"/>
    <property type="project" value="UniProtKB-KW"/>
</dbReference>
<feature type="transmembrane region" description="Helical" evidence="16">
    <location>
        <begin position="380"/>
        <end position="400"/>
    </location>
</feature>
<dbReference type="PANTHER" id="PTHR30175">
    <property type="entry name" value="PHOSPHOTRANSFERASE SYSTEM TRANSPORT PROTEIN"/>
    <property type="match status" value="1"/>
</dbReference>
<comment type="catalytic activity">
    <reaction evidence="14">
        <text>N-acetyl-beta-D-muramate(out) + N(pros)-phospho-L-histidyl-[protein] = N-acetyl-beta-D-muramate 6-phosphate(in) + L-histidyl-[protein]</text>
        <dbReference type="Rhea" id="RHEA:33399"/>
        <dbReference type="Rhea" id="RHEA-COMP:9745"/>
        <dbReference type="Rhea" id="RHEA-COMP:9746"/>
        <dbReference type="ChEBI" id="CHEBI:29979"/>
        <dbReference type="ChEBI" id="CHEBI:58721"/>
        <dbReference type="ChEBI" id="CHEBI:64837"/>
        <dbReference type="ChEBI" id="CHEBI:64848"/>
        <dbReference type="EC" id="2.7.1.192"/>
    </reaction>
</comment>
<reference evidence="19" key="1">
    <citation type="submission" date="2023-04" db="EMBL/GenBank/DDBJ databases">
        <title>Genome dynamics across the evolutionary transition to endosymbiosis.</title>
        <authorList>
            <person name="Siozios S."/>
            <person name="Nadal-Jimenez P."/>
            <person name="Azagi T."/>
            <person name="Sprong H."/>
            <person name="Frost C.L."/>
            <person name="Parratt S.R."/>
            <person name="Taylor G."/>
            <person name="Brettell L."/>
            <person name="Lew K.C."/>
            <person name="Croft L."/>
            <person name="King K.C."/>
            <person name="Brockhurst M.A."/>
            <person name="Hypsa V."/>
            <person name="Novakova E."/>
            <person name="Darby A.C."/>
            <person name="Hurst G.D.D."/>
        </authorList>
    </citation>
    <scope>NUCLEOTIDE SEQUENCE</scope>
    <source>
        <strain evidence="19">APv</strain>
    </source>
</reference>
<dbReference type="PROSITE" id="PS51103">
    <property type="entry name" value="PTS_EIIC_TYPE_1"/>
    <property type="match status" value="1"/>
</dbReference>
<keyword evidence="4" id="KW-0762">Sugar transport</keyword>
<dbReference type="CDD" id="cd00212">
    <property type="entry name" value="PTS_IIB_glc"/>
    <property type="match status" value="1"/>
</dbReference>
<evidence type="ECO:0000313" key="19">
    <source>
        <dbReference type="EMBL" id="WGM01432.1"/>
    </source>
</evidence>
<dbReference type="Gene3D" id="3.30.1360.60">
    <property type="entry name" value="Glucose permease domain IIB"/>
    <property type="match status" value="1"/>
</dbReference>
<dbReference type="Proteomes" id="UP001177595">
    <property type="component" value="Chromosome"/>
</dbReference>
<evidence type="ECO:0000256" key="15">
    <source>
        <dbReference type="PROSITE-ProRule" id="PRU00421"/>
    </source>
</evidence>
<dbReference type="SUPFAM" id="SSF55604">
    <property type="entry name" value="Glucose permease domain IIB"/>
    <property type="match status" value="1"/>
</dbReference>
<evidence type="ECO:0000256" key="11">
    <source>
        <dbReference type="ARBA" id="ARBA00039021"/>
    </source>
</evidence>
<gene>
    <name evidence="19" type="primary">murP</name>
    <name evidence="19" type="ORF">QE210_16740</name>
</gene>
<dbReference type="PROSITE" id="PS51098">
    <property type="entry name" value="PTS_EIIB_TYPE_1"/>
    <property type="match status" value="1"/>
</dbReference>
<feature type="transmembrane region" description="Helical" evidence="16">
    <location>
        <begin position="407"/>
        <end position="427"/>
    </location>
</feature>
<dbReference type="Pfam" id="PF02378">
    <property type="entry name" value="PTS_EIIC"/>
    <property type="match status" value="1"/>
</dbReference>
<dbReference type="Pfam" id="PF00367">
    <property type="entry name" value="PTS_EIIB"/>
    <property type="match status" value="1"/>
</dbReference>
<evidence type="ECO:0000256" key="9">
    <source>
        <dbReference type="ARBA" id="ARBA00022989"/>
    </source>
</evidence>
<dbReference type="PROSITE" id="PS01035">
    <property type="entry name" value="PTS_EIIB_TYPE_1_CYS"/>
    <property type="match status" value="1"/>
</dbReference>
<proteinExistence type="predicted"/>
<feature type="transmembrane region" description="Helical" evidence="16">
    <location>
        <begin position="458"/>
        <end position="480"/>
    </location>
</feature>
<evidence type="ECO:0000256" key="5">
    <source>
        <dbReference type="ARBA" id="ARBA00022679"/>
    </source>
</evidence>
<keyword evidence="9 16" id="KW-1133">Transmembrane helix</keyword>
<dbReference type="RefSeq" id="WP_280624928.1">
    <property type="nucleotide sequence ID" value="NZ_CP123504.1"/>
</dbReference>
<comment type="subcellular location">
    <subcellularLocation>
        <location evidence="1">Cell membrane</location>
        <topology evidence="1">Multi-pass membrane protein</topology>
    </subcellularLocation>
</comment>
<dbReference type="GO" id="GO:0005886">
    <property type="term" value="C:plasma membrane"/>
    <property type="evidence" value="ECO:0007669"/>
    <property type="project" value="UniProtKB-SubCell"/>
</dbReference>
<accession>A0AA95K6F6</accession>
<evidence type="ECO:0000256" key="6">
    <source>
        <dbReference type="ARBA" id="ARBA00022683"/>
    </source>
</evidence>
<dbReference type="InterPro" id="IPR003352">
    <property type="entry name" value="PTS_EIIC"/>
</dbReference>
<keyword evidence="5 19" id="KW-0808">Transferase</keyword>
<evidence type="ECO:0000256" key="2">
    <source>
        <dbReference type="ARBA" id="ARBA00022448"/>
    </source>
</evidence>
<keyword evidence="2" id="KW-0813">Transport</keyword>
<evidence type="ECO:0000259" key="18">
    <source>
        <dbReference type="PROSITE" id="PS51103"/>
    </source>
</evidence>
<dbReference type="InterPro" id="IPR018113">
    <property type="entry name" value="PTrfase_EIIB_Cys"/>
</dbReference>
<feature type="active site" description="Phosphocysteine intermediate; for EIIB activity" evidence="15">
    <location>
        <position position="28"/>
    </location>
</feature>
<evidence type="ECO:0000256" key="7">
    <source>
        <dbReference type="ARBA" id="ARBA00022692"/>
    </source>
</evidence>
<feature type="domain" description="PTS EIIB type-1" evidence="17">
    <location>
        <begin position="6"/>
        <end position="89"/>
    </location>
</feature>
<evidence type="ECO:0000313" key="20">
    <source>
        <dbReference type="Proteomes" id="UP001177595"/>
    </source>
</evidence>
<keyword evidence="6" id="KW-0598">Phosphotransferase system</keyword>
<keyword evidence="7 16" id="KW-0812">Transmembrane</keyword>
<feature type="transmembrane region" description="Helical" evidence="16">
    <location>
        <begin position="167"/>
        <end position="190"/>
    </location>
</feature>
<feature type="domain" description="PTS EIIC type-1" evidence="18">
    <location>
        <begin position="123"/>
        <end position="487"/>
    </location>
</feature>
<feature type="transmembrane region" description="Helical" evidence="16">
    <location>
        <begin position="236"/>
        <end position="255"/>
    </location>
</feature>
<evidence type="ECO:0000259" key="17">
    <source>
        <dbReference type="PROSITE" id="PS51098"/>
    </source>
</evidence>
<evidence type="ECO:0000256" key="4">
    <source>
        <dbReference type="ARBA" id="ARBA00022597"/>
    </source>
</evidence>
<evidence type="ECO:0000256" key="13">
    <source>
        <dbReference type="ARBA" id="ARBA00043021"/>
    </source>
</evidence>
<feature type="transmembrane region" description="Helical" evidence="16">
    <location>
        <begin position="311"/>
        <end position="336"/>
    </location>
</feature>
<dbReference type="GO" id="GO:0008982">
    <property type="term" value="F:protein-N(PI)-phosphohistidine-sugar phosphotransferase activity"/>
    <property type="evidence" value="ECO:0007669"/>
    <property type="project" value="InterPro"/>
</dbReference>
<evidence type="ECO:0000256" key="10">
    <source>
        <dbReference type="ARBA" id="ARBA00023136"/>
    </source>
</evidence>
<dbReference type="InterPro" id="IPR001996">
    <property type="entry name" value="PTS_IIB_1"/>
</dbReference>
<dbReference type="GO" id="GO:0016301">
    <property type="term" value="F:kinase activity"/>
    <property type="evidence" value="ECO:0007669"/>
    <property type="project" value="UniProtKB-KW"/>
</dbReference>
<evidence type="ECO:0000256" key="14">
    <source>
        <dbReference type="ARBA" id="ARBA00048265"/>
    </source>
</evidence>
<sequence length="487" mass="52477">MAKITNEMLKEILITIGGAKNIIQYGNCMTRLRITLHDIQLVDKNRLKQIPGVLGIIESDKQLQIVLGPGNAQTANNMMKQLLANSTETETILPTRNDLQKIAADNKKQLKTKQTSVVHKFLSTFATIFTPLIPGFIAVGLLLGFATLAKQVYYPAGLPTEAAQQTFLVHLILYMSVFSKGLYAFLGILIGYNTQKVFGGSGVNGAIIASLFILGYDPHATIGFFSNMSTFFNYTIDPRGNIIGILLACICGAWVEQQIRKIIPANLDMILTSAITLLIVGAITYTIIMPIGSYLFTGMSWLFIHLNGNPFGTAILAGLFLIAVVFGVHQGFIPVYFALMETQGFNPLFPILAMAGGGQIGAAFALYIKSAKDSSLRNQIRGAIIPGILGIAEPLIYGVTLPRIKPFITACLGGAAGGFFIGLVAWLGQPIGLNSVFGPSGLIAIPLMTSTTGIFNGILIYIAGLLISYLFGFIFTYLFASKNIDLN</sequence>
<dbReference type="NCBIfam" id="NF007152">
    <property type="entry name" value="PRK09586.1"/>
    <property type="match status" value="1"/>
</dbReference>
<organism evidence="19 20">
    <name type="scientific">Arsenophonus nasoniae</name>
    <name type="common">son-killer infecting Nasonia vitripennis</name>
    <dbReference type="NCBI Taxonomy" id="638"/>
    <lineage>
        <taxon>Bacteria</taxon>
        <taxon>Pseudomonadati</taxon>
        <taxon>Pseudomonadota</taxon>
        <taxon>Gammaproteobacteria</taxon>
        <taxon>Enterobacterales</taxon>
        <taxon>Morganellaceae</taxon>
        <taxon>Arsenophonus</taxon>
    </lineage>
</organism>
<feature type="transmembrane region" description="Helical" evidence="16">
    <location>
        <begin position="267"/>
        <end position="291"/>
    </location>
</feature>
<evidence type="ECO:0000256" key="1">
    <source>
        <dbReference type="ARBA" id="ARBA00004651"/>
    </source>
</evidence>
<dbReference type="InterPro" id="IPR036878">
    <property type="entry name" value="Glu_permease_IIB"/>
</dbReference>
<evidence type="ECO:0000256" key="12">
    <source>
        <dbReference type="ARBA" id="ARBA00040399"/>
    </source>
</evidence>
<evidence type="ECO:0000256" key="3">
    <source>
        <dbReference type="ARBA" id="ARBA00022475"/>
    </source>
</evidence>
<feature type="transmembrane region" description="Helical" evidence="16">
    <location>
        <begin position="348"/>
        <end position="368"/>
    </location>
</feature>
<feature type="transmembrane region" description="Helical" evidence="16">
    <location>
        <begin position="197"/>
        <end position="216"/>
    </location>
</feature>
<keyword evidence="8" id="KW-0418">Kinase</keyword>
<keyword evidence="3" id="KW-1003">Cell membrane</keyword>
<dbReference type="EC" id="2.7.1.192" evidence="11"/>
<evidence type="ECO:0000256" key="16">
    <source>
        <dbReference type="SAM" id="Phobius"/>
    </source>
</evidence>
<protein>
    <recommendedName>
        <fullName evidence="12">PTS system N-acetylmuramic acid-specific EIIBC component</fullName>
        <ecNumber evidence="11">2.7.1.192</ecNumber>
    </recommendedName>
    <alternativeName>
        <fullName evidence="13">EIIBC-MurNAc</fullName>
    </alternativeName>
</protein>
<feature type="transmembrane region" description="Helical" evidence="16">
    <location>
        <begin position="121"/>
        <end position="147"/>
    </location>
</feature>
<dbReference type="GO" id="GO:0090588">
    <property type="term" value="F:protein-phosphocysteine-N-acetylmuramate phosphotransferase system transporter activity"/>
    <property type="evidence" value="ECO:0007669"/>
    <property type="project" value="TreeGrafter"/>
</dbReference>
<dbReference type="InterPro" id="IPR013013">
    <property type="entry name" value="PTS_EIIC_1"/>
</dbReference>
<keyword evidence="10 16" id="KW-0472">Membrane</keyword>
<dbReference type="InterPro" id="IPR050558">
    <property type="entry name" value="PTS_Sugar-Specific_Components"/>
</dbReference>